<evidence type="ECO:0008006" key="3">
    <source>
        <dbReference type="Google" id="ProtNLM"/>
    </source>
</evidence>
<name>A0ABW5Q444_9BACI</name>
<keyword evidence="2" id="KW-1185">Reference proteome</keyword>
<accession>A0ABW5Q444</accession>
<dbReference type="RefSeq" id="WP_379563649.1">
    <property type="nucleotide sequence ID" value="NZ_JBHUMX010000042.1"/>
</dbReference>
<comment type="caution">
    <text evidence="1">The sequence shown here is derived from an EMBL/GenBank/DDBJ whole genome shotgun (WGS) entry which is preliminary data.</text>
</comment>
<dbReference type="Proteomes" id="UP001597451">
    <property type="component" value="Unassembled WGS sequence"/>
</dbReference>
<dbReference type="EMBL" id="JBHUMX010000042">
    <property type="protein sequence ID" value="MFD2630414.1"/>
    <property type="molecule type" value="Genomic_DNA"/>
</dbReference>
<organism evidence="1 2">
    <name type="scientific">Oceanobacillus kapialis</name>
    <dbReference type="NCBI Taxonomy" id="481353"/>
    <lineage>
        <taxon>Bacteria</taxon>
        <taxon>Bacillati</taxon>
        <taxon>Bacillota</taxon>
        <taxon>Bacilli</taxon>
        <taxon>Bacillales</taxon>
        <taxon>Bacillaceae</taxon>
        <taxon>Oceanobacillus</taxon>
    </lineage>
</organism>
<gene>
    <name evidence="1" type="ORF">ACFSUN_16630</name>
</gene>
<evidence type="ECO:0000313" key="2">
    <source>
        <dbReference type="Proteomes" id="UP001597451"/>
    </source>
</evidence>
<proteinExistence type="predicted"/>
<protein>
    <recommendedName>
        <fullName evidence="3">Glycosyltransferase family 2 protein</fullName>
    </recommendedName>
</protein>
<sequence length="240" mass="27576">MPQVTLLTVTHDPTGKNIELFKKLQADIEQLYGELYITVSDETSTELIEMMERSSFNVKIIPKKGAAQARREVLGFGLESKSHYYHYCDFDRLLTWGKDHLTELENTVSIMPNHDYLIIGRTERAMNTHPVEWIKTERITNTICSLELGREVDITAGSCAFSKRSADYIHTHSKEKMTDAEWAMIVQRIGKRDLQYKTVEGLEYHEKTNGVLGTKSDTEKWLARLRLSLIISETAYKTGK</sequence>
<evidence type="ECO:0000313" key="1">
    <source>
        <dbReference type="EMBL" id="MFD2630414.1"/>
    </source>
</evidence>
<reference evidence="2" key="1">
    <citation type="journal article" date="2019" name="Int. J. Syst. Evol. Microbiol.">
        <title>The Global Catalogue of Microorganisms (GCM) 10K type strain sequencing project: providing services to taxonomists for standard genome sequencing and annotation.</title>
        <authorList>
            <consortium name="The Broad Institute Genomics Platform"/>
            <consortium name="The Broad Institute Genome Sequencing Center for Infectious Disease"/>
            <person name="Wu L."/>
            <person name="Ma J."/>
        </authorList>
    </citation>
    <scope>NUCLEOTIDE SEQUENCE [LARGE SCALE GENOMIC DNA]</scope>
    <source>
        <strain evidence="2">TISTR 1858</strain>
    </source>
</reference>